<dbReference type="EMBL" id="JAUQSY010000008">
    <property type="protein sequence ID" value="MDO7875861.1"/>
    <property type="molecule type" value="Genomic_DNA"/>
</dbReference>
<name>A0ABT9BGU0_9BACT</name>
<dbReference type="RefSeq" id="WP_305007186.1">
    <property type="nucleotide sequence ID" value="NZ_JAUQSY010000008.1"/>
</dbReference>
<protein>
    <submittedName>
        <fullName evidence="2">DUF4185 domain-containing protein</fullName>
    </submittedName>
</protein>
<evidence type="ECO:0000259" key="1">
    <source>
        <dbReference type="Pfam" id="PF13810"/>
    </source>
</evidence>
<evidence type="ECO:0000313" key="3">
    <source>
        <dbReference type="Proteomes" id="UP001176429"/>
    </source>
</evidence>
<keyword evidence="3" id="KW-1185">Reference proteome</keyword>
<feature type="domain" description="DUF4185" evidence="1">
    <location>
        <begin position="249"/>
        <end position="361"/>
    </location>
</feature>
<reference evidence="2" key="1">
    <citation type="submission" date="2023-07" db="EMBL/GenBank/DDBJ databases">
        <authorList>
            <person name="Kim M.K."/>
        </authorList>
    </citation>
    <scope>NUCLEOTIDE SEQUENCE</scope>
    <source>
        <strain evidence="2">ASUV-10-1</strain>
    </source>
</reference>
<accession>A0ABT9BGU0</accession>
<dbReference type="Proteomes" id="UP001176429">
    <property type="component" value="Unassembled WGS sequence"/>
</dbReference>
<dbReference type="InterPro" id="IPR025442">
    <property type="entry name" value="DUF4185"/>
</dbReference>
<organism evidence="2 3">
    <name type="scientific">Hymenobacter aranciens</name>
    <dbReference type="NCBI Taxonomy" id="3063996"/>
    <lineage>
        <taxon>Bacteria</taxon>
        <taxon>Pseudomonadati</taxon>
        <taxon>Bacteroidota</taxon>
        <taxon>Cytophagia</taxon>
        <taxon>Cytophagales</taxon>
        <taxon>Hymenobacteraceae</taxon>
        <taxon>Hymenobacter</taxon>
    </lineage>
</organism>
<proteinExistence type="predicted"/>
<evidence type="ECO:0000313" key="2">
    <source>
        <dbReference type="EMBL" id="MDO7875861.1"/>
    </source>
</evidence>
<comment type="caution">
    <text evidence="2">The sequence shown here is derived from an EMBL/GenBank/DDBJ whole genome shotgun (WGS) entry which is preliminary data.</text>
</comment>
<gene>
    <name evidence="2" type="ORF">Q5H93_14050</name>
</gene>
<dbReference type="Pfam" id="PF13810">
    <property type="entry name" value="DUF4185"/>
    <property type="match status" value="1"/>
</dbReference>
<dbReference type="PROSITE" id="PS51257">
    <property type="entry name" value="PROKAR_LIPOPROTEIN"/>
    <property type="match status" value="1"/>
</dbReference>
<sequence>MKTHTLHQRRQQASAGLLSLTALALLFTGCGQQERAAEETSATSSAATSQPAVRAVAMPQWDQLLLQTSGWLGADGIYSVALNGVEKSGEAAGKGSFFWFSDTIIGDIKEDSLQADWEMVHNSVGYLPGSEPDPQNIKFHWRKDEKGKAASMFEPHTAKSKPGDYYWLGDGFFNHQKDSTIYIFAYLIKSLPGGVYPFEDVGVSLIALPKGSRPPFANQRQLDTPLFIPNSNGKGKVVFGAAVLANTVGAKAPKPDGYIYVYGIRGEKKELLVARVPDQQFEDFSQWRYWDGSAWGTDVHRAAALTSRVSNEMSVSFMEDGRVLASYQLDTNSPTIAIQTGQTPAGPFQPAKKMYETPEVYEDLDFYTYNAKAHPHLSKPGELLISYNVNSFDFIADIHKHPHHLRPRFVSVKY</sequence>